<protein>
    <submittedName>
        <fullName evidence="1">Putative modified peptide</fullName>
    </submittedName>
</protein>
<dbReference type="EMBL" id="SPVG01000004">
    <property type="protein sequence ID" value="TFW31425.1"/>
    <property type="molecule type" value="Genomic_DNA"/>
</dbReference>
<keyword evidence="2" id="KW-1185">Reference proteome</keyword>
<dbReference type="InterPro" id="IPR036648">
    <property type="entry name" value="CN_Hdrase_a/SCN_Hdrase_g_sf"/>
</dbReference>
<accession>A0A4Y9SXI2</accession>
<dbReference type="NCBIfam" id="TIGR04509">
    <property type="entry name" value="mod_pep_NH_fam"/>
    <property type="match status" value="1"/>
</dbReference>
<dbReference type="SUPFAM" id="SSF56209">
    <property type="entry name" value="Nitrile hydratase alpha chain"/>
    <property type="match status" value="1"/>
</dbReference>
<dbReference type="RefSeq" id="WP_135199546.1">
    <property type="nucleotide sequence ID" value="NZ_SPVG01000004.1"/>
</dbReference>
<proteinExistence type="predicted"/>
<organism evidence="1 2">
    <name type="scientific">Duganella callida</name>
    <dbReference type="NCBI Taxonomy" id="2561932"/>
    <lineage>
        <taxon>Bacteria</taxon>
        <taxon>Pseudomonadati</taxon>
        <taxon>Pseudomonadota</taxon>
        <taxon>Betaproteobacteria</taxon>
        <taxon>Burkholderiales</taxon>
        <taxon>Oxalobacteraceae</taxon>
        <taxon>Telluria group</taxon>
        <taxon>Duganella</taxon>
    </lineage>
</organism>
<gene>
    <name evidence="1" type="ORF">E4L98_00185</name>
</gene>
<comment type="caution">
    <text evidence="1">The sequence shown here is derived from an EMBL/GenBank/DDBJ whole genome shotgun (WGS) entry which is preliminary data.</text>
</comment>
<dbReference type="NCBIfam" id="NF038399">
    <property type="entry name" value="NH_RiPP_Os17"/>
    <property type="match status" value="1"/>
</dbReference>
<dbReference type="GO" id="GO:0046914">
    <property type="term" value="F:transition metal ion binding"/>
    <property type="evidence" value="ECO:0007669"/>
    <property type="project" value="InterPro"/>
</dbReference>
<dbReference type="GO" id="GO:0003824">
    <property type="term" value="F:catalytic activity"/>
    <property type="evidence" value="ECO:0007669"/>
    <property type="project" value="InterPro"/>
</dbReference>
<dbReference type="Proteomes" id="UP000297729">
    <property type="component" value="Unassembled WGS sequence"/>
</dbReference>
<sequence length="82" mass="8498">MHTPTELSTVLDKLASDDAFREQLLGDPVTALAGLGINIDPAHVPAARSLPSKDLIAGDQAAIQSKLESSSGMILFLLSGQA</sequence>
<evidence type="ECO:0000313" key="1">
    <source>
        <dbReference type="EMBL" id="TFW31425.1"/>
    </source>
</evidence>
<dbReference type="AlphaFoldDB" id="A0A4Y9SXI2"/>
<name>A0A4Y9SXI2_9BURK</name>
<dbReference type="InterPro" id="IPR030976">
    <property type="entry name" value="Mod_pep_NH_fam"/>
</dbReference>
<evidence type="ECO:0000313" key="2">
    <source>
        <dbReference type="Proteomes" id="UP000297729"/>
    </source>
</evidence>
<dbReference type="OrthoDB" id="8779314at2"/>
<reference evidence="1 2" key="1">
    <citation type="submission" date="2019-03" db="EMBL/GenBank/DDBJ databases">
        <title>Draft Genome Sequence of Duganella callidus sp. nov., a Novel Duganella Species Isolated from Cultivated Soil.</title>
        <authorList>
            <person name="Raths R."/>
            <person name="Peta V."/>
            <person name="Bucking H."/>
        </authorList>
    </citation>
    <scope>NUCLEOTIDE SEQUENCE [LARGE SCALE GENOMIC DNA]</scope>
    <source>
        <strain evidence="1 2">DN04</strain>
    </source>
</reference>